<keyword evidence="8" id="KW-1185">Reference proteome</keyword>
<name>A0A502FFP2_9PROT</name>
<comment type="catalytic activity">
    <reaction evidence="1">
        <text>Hydrolyzes the link between N-acetylmuramoyl residues and L-amino acid residues in certain cell-wall glycopeptides.</text>
        <dbReference type="EC" id="3.5.1.28"/>
    </reaction>
</comment>
<dbReference type="Proteomes" id="UP000317078">
    <property type="component" value="Unassembled WGS sequence"/>
</dbReference>
<dbReference type="OrthoDB" id="9794842at2"/>
<gene>
    <name evidence="7" type="ORF">EAH89_23090</name>
</gene>
<protein>
    <recommendedName>
        <fullName evidence="3">N-acetylmuramoyl-L-alanine amidase</fullName>
        <ecNumber evidence="3">3.5.1.28</ecNumber>
    </recommendedName>
</protein>
<dbReference type="SUPFAM" id="SSF55846">
    <property type="entry name" value="N-acetylmuramoyl-L-alanine amidase-like"/>
    <property type="match status" value="1"/>
</dbReference>
<dbReference type="InterPro" id="IPR036366">
    <property type="entry name" value="PGBDSf"/>
</dbReference>
<dbReference type="GO" id="GO:0071555">
    <property type="term" value="P:cell wall organization"/>
    <property type="evidence" value="ECO:0007669"/>
    <property type="project" value="UniProtKB-KW"/>
</dbReference>
<comment type="caution">
    <text evidence="7">The sequence shown here is derived from an EMBL/GenBank/DDBJ whole genome shotgun (WGS) entry which is preliminary data.</text>
</comment>
<sequence length="229" mass="24648">MPSPNQDDRPEGVPVDTLILHYTDMESGAAAIERLRDPTAKVSAHYVVEEDGEVFRLVPEARRAFHAGVSHWRGHDRLNGRSIGIEVVNPGHSCGYRDFPALQMAAVADLCLGILARHPIPARNVVAHSDVAPDRKRDPGELFDWQGLASLGVGLWPEGVEGGDLSAVPGGIERAAGLLRQIGYPVDPARPEVALVAFQRHWRQEECGGRADAGTLARLEAVLALAEAG</sequence>
<dbReference type="SMART" id="SM00644">
    <property type="entry name" value="Ami_2"/>
    <property type="match status" value="1"/>
</dbReference>
<dbReference type="InterPro" id="IPR036505">
    <property type="entry name" value="Amidase/PGRP_sf"/>
</dbReference>
<organism evidence="7 8">
    <name type="scientific">Muricoccus nepalensis</name>
    <dbReference type="NCBI Taxonomy" id="1854500"/>
    <lineage>
        <taxon>Bacteria</taxon>
        <taxon>Pseudomonadati</taxon>
        <taxon>Pseudomonadota</taxon>
        <taxon>Alphaproteobacteria</taxon>
        <taxon>Acetobacterales</taxon>
        <taxon>Roseomonadaceae</taxon>
        <taxon>Muricoccus</taxon>
    </lineage>
</organism>
<dbReference type="SUPFAM" id="SSF47090">
    <property type="entry name" value="PGBD-like"/>
    <property type="match status" value="1"/>
</dbReference>
<dbReference type="GO" id="GO:0019867">
    <property type="term" value="C:outer membrane"/>
    <property type="evidence" value="ECO:0007669"/>
    <property type="project" value="TreeGrafter"/>
</dbReference>
<feature type="domain" description="N-acetylmuramoyl-L-alanine amidase" evidence="6">
    <location>
        <begin position="3"/>
        <end position="140"/>
    </location>
</feature>
<dbReference type="InterPro" id="IPR036365">
    <property type="entry name" value="PGBD-like_sf"/>
</dbReference>
<proteinExistence type="inferred from homology"/>
<evidence type="ECO:0000256" key="2">
    <source>
        <dbReference type="ARBA" id="ARBA00007553"/>
    </source>
</evidence>
<accession>A0A502FFP2</accession>
<dbReference type="Gene3D" id="1.10.101.10">
    <property type="entry name" value="PGBD-like superfamily/PGBD"/>
    <property type="match status" value="1"/>
</dbReference>
<dbReference type="GO" id="GO:0009253">
    <property type="term" value="P:peptidoglycan catabolic process"/>
    <property type="evidence" value="ECO:0007669"/>
    <property type="project" value="InterPro"/>
</dbReference>
<dbReference type="Pfam" id="PF01510">
    <property type="entry name" value="Amidase_2"/>
    <property type="match status" value="1"/>
</dbReference>
<evidence type="ECO:0000256" key="5">
    <source>
        <dbReference type="ARBA" id="ARBA00023316"/>
    </source>
</evidence>
<evidence type="ECO:0000256" key="4">
    <source>
        <dbReference type="ARBA" id="ARBA00022801"/>
    </source>
</evidence>
<evidence type="ECO:0000313" key="8">
    <source>
        <dbReference type="Proteomes" id="UP000317078"/>
    </source>
</evidence>
<evidence type="ECO:0000256" key="1">
    <source>
        <dbReference type="ARBA" id="ARBA00001561"/>
    </source>
</evidence>
<dbReference type="GO" id="GO:0009254">
    <property type="term" value="P:peptidoglycan turnover"/>
    <property type="evidence" value="ECO:0007669"/>
    <property type="project" value="TreeGrafter"/>
</dbReference>
<dbReference type="Gene3D" id="3.40.80.10">
    <property type="entry name" value="Peptidoglycan recognition protein-like"/>
    <property type="match status" value="1"/>
</dbReference>
<dbReference type="InterPro" id="IPR051206">
    <property type="entry name" value="NAMLAA_amidase_2"/>
</dbReference>
<dbReference type="EMBL" id="RCZP01000033">
    <property type="protein sequence ID" value="TPG48194.1"/>
    <property type="molecule type" value="Genomic_DNA"/>
</dbReference>
<dbReference type="CDD" id="cd06583">
    <property type="entry name" value="PGRP"/>
    <property type="match status" value="1"/>
</dbReference>
<dbReference type="InterPro" id="IPR002502">
    <property type="entry name" value="Amidase_domain"/>
</dbReference>
<dbReference type="PANTHER" id="PTHR30417">
    <property type="entry name" value="N-ACETYLMURAMOYL-L-ALANINE AMIDASE AMID"/>
    <property type="match status" value="1"/>
</dbReference>
<keyword evidence="4" id="KW-0378">Hydrolase</keyword>
<evidence type="ECO:0000256" key="3">
    <source>
        <dbReference type="ARBA" id="ARBA00011901"/>
    </source>
</evidence>
<dbReference type="AlphaFoldDB" id="A0A502FFP2"/>
<keyword evidence="5" id="KW-0961">Cell wall biogenesis/degradation</keyword>
<dbReference type="EC" id="3.5.1.28" evidence="3"/>
<comment type="similarity">
    <text evidence="2">Belongs to the N-acetylmuramoyl-L-alanine amidase 2 family.</text>
</comment>
<dbReference type="PANTHER" id="PTHR30417:SF1">
    <property type="entry name" value="N-ACETYLMURAMOYL-L-ALANINE AMIDASE AMID"/>
    <property type="match status" value="1"/>
</dbReference>
<evidence type="ECO:0000313" key="7">
    <source>
        <dbReference type="EMBL" id="TPG48194.1"/>
    </source>
</evidence>
<dbReference type="GO" id="GO:0008745">
    <property type="term" value="F:N-acetylmuramoyl-L-alanine amidase activity"/>
    <property type="evidence" value="ECO:0007669"/>
    <property type="project" value="UniProtKB-EC"/>
</dbReference>
<evidence type="ECO:0000259" key="6">
    <source>
        <dbReference type="SMART" id="SM00644"/>
    </source>
</evidence>
<reference evidence="7 8" key="1">
    <citation type="journal article" date="2019" name="Environ. Microbiol.">
        <title>Species interactions and distinct microbial communities in high Arctic permafrost affected cryosols are associated with the CH4 and CO2 gas fluxes.</title>
        <authorList>
            <person name="Altshuler I."/>
            <person name="Hamel J."/>
            <person name="Turney S."/>
            <person name="Magnuson E."/>
            <person name="Levesque R."/>
            <person name="Greer C."/>
            <person name="Whyte L.G."/>
        </authorList>
    </citation>
    <scope>NUCLEOTIDE SEQUENCE [LARGE SCALE GENOMIC DNA]</scope>
    <source>
        <strain evidence="7 8">S9.3B</strain>
    </source>
</reference>